<evidence type="ECO:0000313" key="1">
    <source>
        <dbReference type="EMBL" id="KFF12065.1"/>
    </source>
</evidence>
<dbReference type="eggNOG" id="ENOG502ZRUR">
    <property type="taxonomic scope" value="Bacteria"/>
</dbReference>
<keyword evidence="2" id="KW-1185">Reference proteome</keyword>
<evidence type="ECO:0008006" key="3">
    <source>
        <dbReference type="Google" id="ProtNLM"/>
    </source>
</evidence>
<dbReference type="EMBL" id="JPRH01000004">
    <property type="protein sequence ID" value="KFF12065.1"/>
    <property type="molecule type" value="Genomic_DNA"/>
</dbReference>
<protein>
    <recommendedName>
        <fullName evidence="3">DUF1569 domain-containing protein</fullName>
    </recommendedName>
</protein>
<dbReference type="Proteomes" id="UP000028705">
    <property type="component" value="Unassembled WGS sequence"/>
</dbReference>
<gene>
    <name evidence="1" type="ORF">IW15_10820</name>
</gene>
<evidence type="ECO:0000313" key="2">
    <source>
        <dbReference type="Proteomes" id="UP000028705"/>
    </source>
</evidence>
<proteinExistence type="predicted"/>
<dbReference type="InterPro" id="IPR011463">
    <property type="entry name" value="DUF1569"/>
</dbReference>
<organism evidence="1 2">
    <name type="scientific">Chryseobacterium soli</name>
    <dbReference type="NCBI Taxonomy" id="445961"/>
    <lineage>
        <taxon>Bacteria</taxon>
        <taxon>Pseudomonadati</taxon>
        <taxon>Bacteroidota</taxon>
        <taxon>Flavobacteriia</taxon>
        <taxon>Flavobacteriales</taxon>
        <taxon>Weeksellaceae</taxon>
        <taxon>Chryseobacterium group</taxon>
        <taxon>Chryseobacterium</taxon>
    </lineage>
</organism>
<reference evidence="1 2" key="1">
    <citation type="submission" date="2014-07" db="EMBL/GenBank/DDBJ databases">
        <title>Genome of Chryseobacterium soli DSM 19298.</title>
        <authorList>
            <person name="Stropko S.J."/>
            <person name="Pipes S.E."/>
            <person name="Newman J."/>
        </authorList>
    </citation>
    <scope>NUCLEOTIDE SEQUENCE [LARGE SCALE GENOMIC DNA]</scope>
    <source>
        <strain evidence="1 2">DSM 19298</strain>
    </source>
</reference>
<dbReference type="AlphaFoldDB" id="A0A086A5V1"/>
<sequence length="121" mass="14368">MKAAQMMKHCDLVLQVALKNIDLPRVNVIFGAIGIMAKIEMQLFNNGIPRNMPTFQKLIVNFECDFDETKKELLQTLEAYWKAFEHKNLPDRHELFGEMTEKDWGFLEYKHLNHHFKQFNI</sequence>
<comment type="caution">
    <text evidence="1">The sequence shown here is derived from an EMBL/GenBank/DDBJ whole genome shotgun (WGS) entry which is preliminary data.</text>
</comment>
<name>A0A086A5V1_9FLAO</name>
<accession>A0A086A5V1</accession>
<dbReference type="Pfam" id="PF07606">
    <property type="entry name" value="DUF1569"/>
    <property type="match status" value="1"/>
</dbReference>
<dbReference type="STRING" id="445961.IW15_10820"/>